<feature type="compositionally biased region" description="Basic and acidic residues" evidence="1">
    <location>
        <begin position="1"/>
        <end position="15"/>
    </location>
</feature>
<dbReference type="Proteomes" id="UP000735302">
    <property type="component" value="Unassembled WGS sequence"/>
</dbReference>
<evidence type="ECO:0000313" key="2">
    <source>
        <dbReference type="EMBL" id="GFN80428.1"/>
    </source>
</evidence>
<accession>A0AAV3YBP0</accession>
<reference evidence="2 3" key="1">
    <citation type="journal article" date="2021" name="Elife">
        <title>Chloroplast acquisition without the gene transfer in kleptoplastic sea slugs, Plakobranchus ocellatus.</title>
        <authorList>
            <person name="Maeda T."/>
            <person name="Takahashi S."/>
            <person name="Yoshida T."/>
            <person name="Shimamura S."/>
            <person name="Takaki Y."/>
            <person name="Nagai Y."/>
            <person name="Toyoda A."/>
            <person name="Suzuki Y."/>
            <person name="Arimoto A."/>
            <person name="Ishii H."/>
            <person name="Satoh N."/>
            <person name="Nishiyama T."/>
            <person name="Hasebe M."/>
            <person name="Maruyama T."/>
            <person name="Minagawa J."/>
            <person name="Obokata J."/>
            <person name="Shigenobu S."/>
        </authorList>
    </citation>
    <scope>NUCLEOTIDE SEQUENCE [LARGE SCALE GENOMIC DNA]</scope>
</reference>
<sequence>MKAEKKRAEKKDNASKTKFLTSRRQELSSRVLRYRDDLVPLIKKIIDKTLGQSYDGTMASESALRPEIGSGRFCREPALTPSPPPWPDSGKKA</sequence>
<gene>
    <name evidence="2" type="ORF">PoB_000693400</name>
</gene>
<feature type="region of interest" description="Disordered" evidence="1">
    <location>
        <begin position="1"/>
        <end position="24"/>
    </location>
</feature>
<organism evidence="2 3">
    <name type="scientific">Plakobranchus ocellatus</name>
    <dbReference type="NCBI Taxonomy" id="259542"/>
    <lineage>
        <taxon>Eukaryota</taxon>
        <taxon>Metazoa</taxon>
        <taxon>Spiralia</taxon>
        <taxon>Lophotrochozoa</taxon>
        <taxon>Mollusca</taxon>
        <taxon>Gastropoda</taxon>
        <taxon>Heterobranchia</taxon>
        <taxon>Euthyneura</taxon>
        <taxon>Panpulmonata</taxon>
        <taxon>Sacoglossa</taxon>
        <taxon>Placobranchoidea</taxon>
        <taxon>Plakobranchidae</taxon>
        <taxon>Plakobranchus</taxon>
    </lineage>
</organism>
<proteinExistence type="predicted"/>
<feature type="region of interest" description="Disordered" evidence="1">
    <location>
        <begin position="61"/>
        <end position="93"/>
    </location>
</feature>
<evidence type="ECO:0000313" key="3">
    <source>
        <dbReference type="Proteomes" id="UP000735302"/>
    </source>
</evidence>
<dbReference type="EMBL" id="BLXT01000825">
    <property type="protein sequence ID" value="GFN80428.1"/>
    <property type="molecule type" value="Genomic_DNA"/>
</dbReference>
<name>A0AAV3YBP0_9GAST</name>
<keyword evidence="3" id="KW-1185">Reference proteome</keyword>
<protein>
    <submittedName>
        <fullName evidence="2">Uncharacterized protein</fullName>
    </submittedName>
</protein>
<dbReference type="AlphaFoldDB" id="A0AAV3YBP0"/>
<evidence type="ECO:0000256" key="1">
    <source>
        <dbReference type="SAM" id="MobiDB-lite"/>
    </source>
</evidence>
<comment type="caution">
    <text evidence="2">The sequence shown here is derived from an EMBL/GenBank/DDBJ whole genome shotgun (WGS) entry which is preliminary data.</text>
</comment>